<dbReference type="SUPFAM" id="SSF57716">
    <property type="entry name" value="Glucocorticoid receptor-like (DNA-binding domain)"/>
    <property type="match status" value="1"/>
</dbReference>
<evidence type="ECO:0000256" key="5">
    <source>
        <dbReference type="ARBA" id="ARBA00023274"/>
    </source>
</evidence>
<evidence type="ECO:0000313" key="10">
    <source>
        <dbReference type="EMBL" id="WFG40274.1"/>
    </source>
</evidence>
<dbReference type="GO" id="GO:0005737">
    <property type="term" value="C:cytoplasm"/>
    <property type="evidence" value="ECO:0007669"/>
    <property type="project" value="UniProtKB-ARBA"/>
</dbReference>
<dbReference type="Pfam" id="PF00253">
    <property type="entry name" value="Ribosomal_S14"/>
    <property type="match status" value="1"/>
</dbReference>
<dbReference type="GO" id="GO:0006412">
    <property type="term" value="P:translation"/>
    <property type="evidence" value="ECO:0007669"/>
    <property type="project" value="UniProtKB-UniRule"/>
</dbReference>
<dbReference type="FunFam" id="1.10.287.1480:FF:000001">
    <property type="entry name" value="30S ribosomal protein S14"/>
    <property type="match status" value="1"/>
</dbReference>
<keyword evidence="11" id="KW-1185">Reference proteome</keyword>
<dbReference type="PANTHER" id="PTHR19836:SF19">
    <property type="entry name" value="SMALL RIBOSOMAL SUBUNIT PROTEIN US14M"/>
    <property type="match status" value="1"/>
</dbReference>
<dbReference type="HAMAP" id="MF_00537">
    <property type="entry name" value="Ribosomal_uS14_1"/>
    <property type="match status" value="1"/>
</dbReference>
<dbReference type="PROSITE" id="PS00527">
    <property type="entry name" value="RIBOSOMAL_S14"/>
    <property type="match status" value="1"/>
</dbReference>
<dbReference type="GO" id="GO:0015935">
    <property type="term" value="C:small ribosomal subunit"/>
    <property type="evidence" value="ECO:0007669"/>
    <property type="project" value="TreeGrafter"/>
</dbReference>
<comment type="subunit">
    <text evidence="7 8">Part of the 30S ribosomal subunit. Contacts proteins S3 and S10.</text>
</comment>
<keyword evidence="8" id="KW-0694">RNA-binding</keyword>
<dbReference type="PANTHER" id="PTHR19836">
    <property type="entry name" value="30S RIBOSOMAL PROTEIN S14"/>
    <property type="match status" value="1"/>
</dbReference>
<dbReference type="GO" id="GO:0003735">
    <property type="term" value="F:structural constituent of ribosome"/>
    <property type="evidence" value="ECO:0007669"/>
    <property type="project" value="InterPro"/>
</dbReference>
<gene>
    <name evidence="8 10" type="primary">rpsN</name>
    <name evidence="9" type="ORF">GKO46_09685</name>
    <name evidence="10" type="ORF">GKO48_11855</name>
</gene>
<evidence type="ECO:0000256" key="7">
    <source>
        <dbReference type="ARBA" id="ARBA00047110"/>
    </source>
</evidence>
<evidence type="ECO:0000256" key="6">
    <source>
        <dbReference type="ARBA" id="ARBA00035167"/>
    </source>
</evidence>
<reference evidence="11 12" key="1">
    <citation type="submission" date="2019-11" db="EMBL/GenBank/DDBJ databases">
        <authorList>
            <person name="Cho J.-C."/>
        </authorList>
    </citation>
    <scope>NUCLEOTIDE SEQUENCE [LARGE SCALE GENOMIC DNA]</scope>
    <source>
        <strain evidence="10 11">JH1073</strain>
        <strain evidence="9 12">JH702</strain>
    </source>
</reference>
<dbReference type="Gene3D" id="1.10.287.1480">
    <property type="match status" value="1"/>
</dbReference>
<dbReference type="Proteomes" id="UP001219901">
    <property type="component" value="Chromosome"/>
</dbReference>
<dbReference type="AlphaFoldDB" id="A0AAJ5ZHR3"/>
<comment type="similarity">
    <text evidence="2 8">Belongs to the universal ribosomal protein uS14 family.</text>
</comment>
<keyword evidence="5 8" id="KW-0687">Ribonucleoprotein</keyword>
<comment type="function">
    <text evidence="1 8">Binds 16S rRNA, required for the assembly of 30S particles and may also be responsible for determining the conformation of the 16S rRNA at the A site.</text>
</comment>
<sequence length="101" mass="11645">MAKKSMIEREKRRQKLVDANAEVRAELRKISVDVNRTAEERFAARQEMAKLPRNSAAIRLRNRCAVTGRPRGYMRFFGLSRITFRELALKGELPGIRKGSL</sequence>
<keyword evidence="3 8" id="KW-0699">rRNA-binding</keyword>
<dbReference type="GO" id="GO:0019843">
    <property type="term" value="F:rRNA binding"/>
    <property type="evidence" value="ECO:0007669"/>
    <property type="project" value="UniProtKB-UniRule"/>
</dbReference>
<dbReference type="Proteomes" id="UP001321249">
    <property type="component" value="Unassembled WGS sequence"/>
</dbReference>
<keyword evidence="4 8" id="KW-0689">Ribosomal protein</keyword>
<dbReference type="InterPro" id="IPR023036">
    <property type="entry name" value="Ribosomal_uS14_bac/plastid"/>
</dbReference>
<evidence type="ECO:0000313" key="12">
    <source>
        <dbReference type="Proteomes" id="UP001321249"/>
    </source>
</evidence>
<evidence type="ECO:0000313" key="9">
    <source>
        <dbReference type="EMBL" id="MDG0867340.1"/>
    </source>
</evidence>
<evidence type="ECO:0000313" key="11">
    <source>
        <dbReference type="Proteomes" id="UP001219901"/>
    </source>
</evidence>
<proteinExistence type="inferred from homology"/>
<reference evidence="11" key="3">
    <citation type="submission" date="2023-06" db="EMBL/GenBank/DDBJ databases">
        <title>Pangenomics reveal diversification of enzyme families and niche specialization in globally abundant SAR202 bacteria.</title>
        <authorList>
            <person name="Saw J.H.W."/>
        </authorList>
    </citation>
    <scope>NUCLEOTIDE SEQUENCE [LARGE SCALE GENOMIC DNA]</scope>
    <source>
        <strain evidence="11">JH1073</strain>
    </source>
</reference>
<reference evidence="10" key="2">
    <citation type="journal article" date="2023" name="Nat. Commun.">
        <title>Cultivation of marine bacteria of the SAR202 clade.</title>
        <authorList>
            <person name="Lim Y."/>
            <person name="Seo J.H."/>
            <person name="Giovannoni S.J."/>
            <person name="Kang I."/>
            <person name="Cho J.C."/>
        </authorList>
    </citation>
    <scope>NUCLEOTIDE SEQUENCE</scope>
    <source>
        <strain evidence="10">JH1073</strain>
    </source>
</reference>
<dbReference type="EMBL" id="CP046147">
    <property type="protein sequence ID" value="WFG40274.1"/>
    <property type="molecule type" value="Genomic_DNA"/>
</dbReference>
<name>A0AAJ5ZHR3_9CHLR</name>
<evidence type="ECO:0000256" key="2">
    <source>
        <dbReference type="ARBA" id="ARBA00009083"/>
    </source>
</evidence>
<dbReference type="InterPro" id="IPR001209">
    <property type="entry name" value="Ribosomal_uS14"/>
</dbReference>
<evidence type="ECO:0000256" key="3">
    <source>
        <dbReference type="ARBA" id="ARBA00022730"/>
    </source>
</evidence>
<accession>A0AAJ5ZHR3</accession>
<evidence type="ECO:0000256" key="4">
    <source>
        <dbReference type="ARBA" id="ARBA00022980"/>
    </source>
</evidence>
<evidence type="ECO:0000256" key="8">
    <source>
        <dbReference type="HAMAP-Rule" id="MF_00537"/>
    </source>
</evidence>
<dbReference type="NCBIfam" id="NF006477">
    <property type="entry name" value="PRK08881.1"/>
    <property type="match status" value="1"/>
</dbReference>
<dbReference type="InterPro" id="IPR018271">
    <property type="entry name" value="Ribosomal_uS14_CS"/>
</dbReference>
<protein>
    <recommendedName>
        <fullName evidence="6 8">Small ribosomal subunit protein uS14</fullName>
    </recommendedName>
</protein>
<dbReference type="RefSeq" id="WP_342825611.1">
    <property type="nucleotide sequence ID" value="NZ_CP046146.1"/>
</dbReference>
<evidence type="ECO:0000256" key="1">
    <source>
        <dbReference type="ARBA" id="ARBA00003686"/>
    </source>
</evidence>
<organism evidence="10 11">
    <name type="scientific">Candidatus Lucifugimonas marina</name>
    <dbReference type="NCBI Taxonomy" id="3038979"/>
    <lineage>
        <taxon>Bacteria</taxon>
        <taxon>Bacillati</taxon>
        <taxon>Chloroflexota</taxon>
        <taxon>Dehalococcoidia</taxon>
        <taxon>SAR202 cluster</taxon>
        <taxon>Candidatus Lucifugimonadales</taxon>
        <taxon>Candidatus Lucifugimonadaceae</taxon>
        <taxon>Candidatus Lucifugimonas</taxon>
    </lineage>
</organism>
<dbReference type="EMBL" id="WMBE01000003">
    <property type="protein sequence ID" value="MDG0867340.1"/>
    <property type="molecule type" value="Genomic_DNA"/>
</dbReference>